<feature type="transmembrane region" description="Helical" evidence="1">
    <location>
        <begin position="101"/>
        <end position="123"/>
    </location>
</feature>
<name>A0AAP2DE03_9BACT</name>
<dbReference type="AlphaFoldDB" id="A0AAP2DE03"/>
<dbReference type="RefSeq" id="WP_254092229.1">
    <property type="nucleotide sequence ID" value="NZ_JAHESC010000034.1"/>
</dbReference>
<keyword evidence="3" id="KW-1185">Reference proteome</keyword>
<feature type="transmembrane region" description="Helical" evidence="1">
    <location>
        <begin position="135"/>
        <end position="156"/>
    </location>
</feature>
<keyword evidence="1" id="KW-1133">Transmembrane helix</keyword>
<accession>A0AAP2DE03</accession>
<organism evidence="2 3">
    <name type="scientific">Dawidia soli</name>
    <dbReference type="NCBI Taxonomy" id="2782352"/>
    <lineage>
        <taxon>Bacteria</taxon>
        <taxon>Pseudomonadati</taxon>
        <taxon>Bacteroidota</taxon>
        <taxon>Cytophagia</taxon>
        <taxon>Cytophagales</taxon>
        <taxon>Chryseotaleaceae</taxon>
        <taxon>Dawidia</taxon>
    </lineage>
</organism>
<evidence type="ECO:0000313" key="2">
    <source>
        <dbReference type="EMBL" id="MBT1689005.1"/>
    </source>
</evidence>
<gene>
    <name evidence="2" type="ORF">KK078_20740</name>
</gene>
<comment type="caution">
    <text evidence="2">The sequence shown here is derived from an EMBL/GenBank/DDBJ whole genome shotgun (WGS) entry which is preliminary data.</text>
</comment>
<protein>
    <submittedName>
        <fullName evidence="2">Uncharacterized protein</fullName>
    </submittedName>
</protein>
<sequence length="166" mass="18881">MKKIVVSVEGWQIFFVWWVVIISYSSIPNDQGIWKSALSILLAVGVFGWFMLSGTALNDNLPEDEQKSDVPFIICCFYGVLAVAASSVLKDVYIDPILGLSFAFLFVASFFYIIYFISTAFAINQDYSENKKLRVEIIFLLFIAFVFGILVIQSHIRRFFNQSGNQ</sequence>
<keyword evidence="1" id="KW-0472">Membrane</keyword>
<feature type="transmembrane region" description="Helical" evidence="1">
    <location>
        <begin position="33"/>
        <end position="58"/>
    </location>
</feature>
<feature type="transmembrane region" description="Helical" evidence="1">
    <location>
        <begin position="7"/>
        <end position="27"/>
    </location>
</feature>
<keyword evidence="1" id="KW-0812">Transmembrane</keyword>
<dbReference type="Proteomes" id="UP001319180">
    <property type="component" value="Unassembled WGS sequence"/>
</dbReference>
<evidence type="ECO:0000313" key="3">
    <source>
        <dbReference type="Proteomes" id="UP001319180"/>
    </source>
</evidence>
<evidence type="ECO:0000256" key="1">
    <source>
        <dbReference type="SAM" id="Phobius"/>
    </source>
</evidence>
<dbReference type="EMBL" id="JAHESC010000034">
    <property type="protein sequence ID" value="MBT1689005.1"/>
    <property type="molecule type" value="Genomic_DNA"/>
</dbReference>
<proteinExistence type="predicted"/>
<feature type="transmembrane region" description="Helical" evidence="1">
    <location>
        <begin position="70"/>
        <end position="89"/>
    </location>
</feature>
<reference evidence="2 3" key="1">
    <citation type="submission" date="2021-05" db="EMBL/GenBank/DDBJ databases">
        <title>A Polyphasic approach of four new species of the genus Ohtaekwangia: Ohtaekwangia histidinii sp. nov., Ohtaekwangia cretensis sp. nov., Ohtaekwangia indiensis sp. nov., Ohtaekwangia reichenbachii sp. nov. from diverse environment.</title>
        <authorList>
            <person name="Octaviana S."/>
        </authorList>
    </citation>
    <scope>NUCLEOTIDE SEQUENCE [LARGE SCALE GENOMIC DNA]</scope>
    <source>
        <strain evidence="2 3">PWU37</strain>
    </source>
</reference>